<accession>A0A8H6YZQ3</accession>
<dbReference type="GO" id="GO:0005524">
    <property type="term" value="F:ATP binding"/>
    <property type="evidence" value="ECO:0007669"/>
    <property type="project" value="UniProtKB-KW"/>
</dbReference>
<evidence type="ECO:0000256" key="3">
    <source>
        <dbReference type="ARBA" id="ARBA00022679"/>
    </source>
</evidence>
<gene>
    <name evidence="11" type="ORF">MSAN_00859300</name>
</gene>
<reference evidence="11" key="1">
    <citation type="submission" date="2020-05" db="EMBL/GenBank/DDBJ databases">
        <title>Mycena genomes resolve the evolution of fungal bioluminescence.</title>
        <authorList>
            <person name="Tsai I.J."/>
        </authorList>
    </citation>
    <scope>NUCLEOTIDE SEQUENCE</scope>
    <source>
        <strain evidence="11">160909Yilan</strain>
    </source>
</reference>
<dbReference type="InterPro" id="IPR051681">
    <property type="entry name" value="Ser/Thr_Kinases-Pseudokinases"/>
</dbReference>
<organism evidence="11 12">
    <name type="scientific">Mycena sanguinolenta</name>
    <dbReference type="NCBI Taxonomy" id="230812"/>
    <lineage>
        <taxon>Eukaryota</taxon>
        <taxon>Fungi</taxon>
        <taxon>Dikarya</taxon>
        <taxon>Basidiomycota</taxon>
        <taxon>Agaricomycotina</taxon>
        <taxon>Agaricomycetes</taxon>
        <taxon>Agaricomycetidae</taxon>
        <taxon>Agaricales</taxon>
        <taxon>Marasmiineae</taxon>
        <taxon>Mycenaceae</taxon>
        <taxon>Mycena</taxon>
    </lineage>
</organism>
<dbReference type="PANTHER" id="PTHR44329:SF285">
    <property type="entry name" value="V-MOS MOLONEY MURINE SARCOMA VIRAL ONCO HOMOLOG"/>
    <property type="match status" value="1"/>
</dbReference>
<dbReference type="SMART" id="SM00220">
    <property type="entry name" value="S_TKc"/>
    <property type="match status" value="1"/>
</dbReference>
<dbReference type="Gene3D" id="1.10.510.10">
    <property type="entry name" value="Transferase(Phosphotransferase) domain 1"/>
    <property type="match status" value="1"/>
</dbReference>
<dbReference type="EMBL" id="JACAZH010000005">
    <property type="protein sequence ID" value="KAF7367942.1"/>
    <property type="molecule type" value="Genomic_DNA"/>
</dbReference>
<evidence type="ECO:0000256" key="5">
    <source>
        <dbReference type="ARBA" id="ARBA00022777"/>
    </source>
</evidence>
<evidence type="ECO:0000256" key="9">
    <source>
        <dbReference type="SAM" id="MobiDB-lite"/>
    </source>
</evidence>
<dbReference type="GO" id="GO:0004674">
    <property type="term" value="F:protein serine/threonine kinase activity"/>
    <property type="evidence" value="ECO:0007669"/>
    <property type="project" value="UniProtKB-KW"/>
</dbReference>
<evidence type="ECO:0000256" key="1">
    <source>
        <dbReference type="ARBA" id="ARBA00012513"/>
    </source>
</evidence>
<dbReference type="Proteomes" id="UP000623467">
    <property type="component" value="Unassembled WGS sequence"/>
</dbReference>
<dbReference type="InterPro" id="IPR011009">
    <property type="entry name" value="Kinase-like_dom_sf"/>
</dbReference>
<evidence type="ECO:0000256" key="7">
    <source>
        <dbReference type="ARBA" id="ARBA00047899"/>
    </source>
</evidence>
<evidence type="ECO:0000313" key="11">
    <source>
        <dbReference type="EMBL" id="KAF7367942.1"/>
    </source>
</evidence>
<dbReference type="SUPFAM" id="SSF56112">
    <property type="entry name" value="Protein kinase-like (PK-like)"/>
    <property type="match status" value="1"/>
</dbReference>
<evidence type="ECO:0000256" key="6">
    <source>
        <dbReference type="ARBA" id="ARBA00022840"/>
    </source>
</evidence>
<keyword evidence="2" id="KW-0723">Serine/threonine-protein kinase</keyword>
<feature type="compositionally biased region" description="Pro residues" evidence="9">
    <location>
        <begin position="504"/>
        <end position="514"/>
    </location>
</feature>
<proteinExistence type="predicted"/>
<evidence type="ECO:0000313" key="12">
    <source>
        <dbReference type="Proteomes" id="UP000623467"/>
    </source>
</evidence>
<evidence type="ECO:0000259" key="10">
    <source>
        <dbReference type="PROSITE" id="PS50011"/>
    </source>
</evidence>
<feature type="domain" description="Protein kinase" evidence="10">
    <location>
        <begin position="181"/>
        <end position="446"/>
    </location>
</feature>
<keyword evidence="5 11" id="KW-0418">Kinase</keyword>
<dbReference type="PANTHER" id="PTHR44329">
    <property type="entry name" value="SERINE/THREONINE-PROTEIN KINASE TNNI3K-RELATED"/>
    <property type="match status" value="1"/>
</dbReference>
<keyword evidence="12" id="KW-1185">Reference proteome</keyword>
<name>A0A8H6YZQ3_9AGAR</name>
<dbReference type="InterPro" id="IPR000719">
    <property type="entry name" value="Prot_kinase_dom"/>
</dbReference>
<dbReference type="InterPro" id="IPR008271">
    <property type="entry name" value="Ser/Thr_kinase_AS"/>
</dbReference>
<dbReference type="OrthoDB" id="26722at2759"/>
<dbReference type="EC" id="2.7.11.1" evidence="1"/>
<dbReference type="PROSITE" id="PS50011">
    <property type="entry name" value="PROTEIN_KINASE_DOM"/>
    <property type="match status" value="1"/>
</dbReference>
<keyword evidence="4" id="KW-0547">Nucleotide-binding</keyword>
<dbReference type="PROSITE" id="PS00108">
    <property type="entry name" value="PROTEIN_KINASE_ST"/>
    <property type="match status" value="1"/>
</dbReference>
<feature type="region of interest" description="Disordered" evidence="9">
    <location>
        <begin position="490"/>
        <end position="514"/>
    </location>
</feature>
<sequence length="514" mass="57548">MPGAAADLRLCIAVDIHSLSFLIQTYLSDGPSLPADLPGQCPLPSDTVQTKFTVMQKELSSWQEELSSWQEELPRLAVHSGKTDAKLEQVPRDSPQHGENSTRDVSAIIGWLDELFRDQGAYNNFLARRETAAQQLLDLLQDLLDYDSYFTLISRRRLFTALKRLSRASGLHPRCFSLSDLELGTHVAGGSFGDVHKGSLRGQAVATKIMRVFNKTDIDVAVQNFGQEAVIWRQLSHPNLLPFFGLYYFDQRLCLVSPWMENGDIRMFFKNHPCNINRRISFIFDVALGLEHLCEKHVVHGDLKPANILVTSSLRACITDFGLSSTATAISSIQLTNSSMRARGGTVRYQAPELLRGGHNDSKSDVYAFACVAYELLTEKLPFAELRLDSAVINEVLSGSRPSVTADCTNSPKQKRIWNLIQDCWRGKSEMRPTAAEIVQQLRPHIQVISPQSTGDWDETFTSRFRRSLQPQHPLPTIAEIQRMIFEDGERVGSTGPPNDIRPRPPPLPALVDI</sequence>
<evidence type="ECO:0000256" key="2">
    <source>
        <dbReference type="ARBA" id="ARBA00022527"/>
    </source>
</evidence>
<evidence type="ECO:0000256" key="8">
    <source>
        <dbReference type="ARBA" id="ARBA00048679"/>
    </source>
</evidence>
<dbReference type="AlphaFoldDB" id="A0A8H6YZQ3"/>
<keyword evidence="3" id="KW-0808">Transferase</keyword>
<comment type="catalytic activity">
    <reaction evidence="8">
        <text>L-seryl-[protein] + ATP = O-phospho-L-seryl-[protein] + ADP + H(+)</text>
        <dbReference type="Rhea" id="RHEA:17989"/>
        <dbReference type="Rhea" id="RHEA-COMP:9863"/>
        <dbReference type="Rhea" id="RHEA-COMP:11604"/>
        <dbReference type="ChEBI" id="CHEBI:15378"/>
        <dbReference type="ChEBI" id="CHEBI:29999"/>
        <dbReference type="ChEBI" id="CHEBI:30616"/>
        <dbReference type="ChEBI" id="CHEBI:83421"/>
        <dbReference type="ChEBI" id="CHEBI:456216"/>
        <dbReference type="EC" id="2.7.11.1"/>
    </reaction>
</comment>
<dbReference type="Pfam" id="PF07714">
    <property type="entry name" value="PK_Tyr_Ser-Thr"/>
    <property type="match status" value="1"/>
</dbReference>
<comment type="caution">
    <text evidence="11">The sequence shown here is derived from an EMBL/GenBank/DDBJ whole genome shotgun (WGS) entry which is preliminary data.</text>
</comment>
<protein>
    <recommendedName>
        <fullName evidence="1">non-specific serine/threonine protein kinase</fullName>
        <ecNumber evidence="1">2.7.11.1</ecNumber>
    </recommendedName>
</protein>
<keyword evidence="6" id="KW-0067">ATP-binding</keyword>
<comment type="catalytic activity">
    <reaction evidence="7">
        <text>L-threonyl-[protein] + ATP = O-phospho-L-threonyl-[protein] + ADP + H(+)</text>
        <dbReference type="Rhea" id="RHEA:46608"/>
        <dbReference type="Rhea" id="RHEA-COMP:11060"/>
        <dbReference type="Rhea" id="RHEA-COMP:11605"/>
        <dbReference type="ChEBI" id="CHEBI:15378"/>
        <dbReference type="ChEBI" id="CHEBI:30013"/>
        <dbReference type="ChEBI" id="CHEBI:30616"/>
        <dbReference type="ChEBI" id="CHEBI:61977"/>
        <dbReference type="ChEBI" id="CHEBI:456216"/>
        <dbReference type="EC" id="2.7.11.1"/>
    </reaction>
</comment>
<evidence type="ECO:0000256" key="4">
    <source>
        <dbReference type="ARBA" id="ARBA00022741"/>
    </source>
</evidence>
<dbReference type="InterPro" id="IPR001245">
    <property type="entry name" value="Ser-Thr/Tyr_kinase_cat_dom"/>
</dbReference>